<feature type="region of interest" description="Disordered" evidence="1">
    <location>
        <begin position="326"/>
        <end position="371"/>
    </location>
</feature>
<keyword evidence="3" id="KW-1185">Reference proteome</keyword>
<dbReference type="Proteomes" id="UP000573327">
    <property type="component" value="Unassembled WGS sequence"/>
</dbReference>
<dbReference type="Pfam" id="PF13479">
    <property type="entry name" value="AAA_24"/>
    <property type="match status" value="1"/>
</dbReference>
<dbReference type="EMBL" id="JACHJR010000001">
    <property type="protein sequence ID" value="MBB4949534.1"/>
    <property type="molecule type" value="Genomic_DNA"/>
</dbReference>
<proteinExistence type="predicted"/>
<accession>A0A7W7SFI7</accession>
<comment type="caution">
    <text evidence="2">The sequence shown here is derived from an EMBL/GenBank/DDBJ whole genome shotgun (WGS) entry which is preliminary data.</text>
</comment>
<evidence type="ECO:0000256" key="1">
    <source>
        <dbReference type="SAM" id="MobiDB-lite"/>
    </source>
</evidence>
<organism evidence="2 3">
    <name type="scientific">Kitasatospora gansuensis</name>
    <dbReference type="NCBI Taxonomy" id="258050"/>
    <lineage>
        <taxon>Bacteria</taxon>
        <taxon>Bacillati</taxon>
        <taxon>Actinomycetota</taxon>
        <taxon>Actinomycetes</taxon>
        <taxon>Kitasatosporales</taxon>
        <taxon>Streptomycetaceae</taxon>
        <taxon>Kitasatospora</taxon>
    </lineage>
</organism>
<dbReference type="RefSeq" id="WP_184919934.1">
    <property type="nucleotide sequence ID" value="NZ_JACHJR010000001.1"/>
</dbReference>
<sequence length="371" mass="40743">MPPKIKSRKPTCVIPYPFLLIEGEEGAGKTYSAFALSASERIGQMYVIDLSEGSADEYGAIPGARYEVIDHDGTYQDIAEQVEAIREEAQRAAAAGEKPVVLVIDSGTALWRMLSNWANERAKRTARNRDKLRNDPDANVDVTRNLWNDSTNRWYRIIQAMQTFPGIAIILARGRDISATGEDGQPLLDDRRRVVREWKVGAQKDIGFDVSAWVRMRRDQTPELVKARTLRFRVESGKPMPLPGFSVERLVFDLLGCSTASQPRDMPVLVGDRTGPWMERITAATSRDDCLALWTELDAGAETGLTEPEWNTVRGAVRARVAELAAPKPGMDDAPDSDAARLRAAAEAQQAEADAEVLGDPPTSTPAPAAA</sequence>
<feature type="compositionally biased region" description="Low complexity" evidence="1">
    <location>
        <begin position="342"/>
        <end position="352"/>
    </location>
</feature>
<dbReference type="AlphaFoldDB" id="A0A7W7SFI7"/>
<protein>
    <recommendedName>
        <fullName evidence="4">AAA domain-containing protein</fullName>
    </recommendedName>
</protein>
<dbReference type="InterPro" id="IPR027417">
    <property type="entry name" value="P-loop_NTPase"/>
</dbReference>
<dbReference type="SUPFAM" id="SSF52540">
    <property type="entry name" value="P-loop containing nucleoside triphosphate hydrolases"/>
    <property type="match status" value="1"/>
</dbReference>
<evidence type="ECO:0000313" key="2">
    <source>
        <dbReference type="EMBL" id="MBB4949534.1"/>
    </source>
</evidence>
<reference evidence="2 3" key="1">
    <citation type="submission" date="2020-08" db="EMBL/GenBank/DDBJ databases">
        <title>Sequencing the genomes of 1000 actinobacteria strains.</title>
        <authorList>
            <person name="Klenk H.-P."/>
        </authorList>
    </citation>
    <scope>NUCLEOTIDE SEQUENCE [LARGE SCALE GENOMIC DNA]</scope>
    <source>
        <strain evidence="2 3">DSM 44786</strain>
    </source>
</reference>
<evidence type="ECO:0000313" key="3">
    <source>
        <dbReference type="Proteomes" id="UP000573327"/>
    </source>
</evidence>
<gene>
    <name evidence="2" type="ORF">F4556_005069</name>
</gene>
<evidence type="ECO:0008006" key="4">
    <source>
        <dbReference type="Google" id="ProtNLM"/>
    </source>
</evidence>
<name>A0A7W7SFI7_9ACTN</name>